<name>A0A2Z6RVB4_9GLOM</name>
<keyword evidence="3" id="KW-0489">Methyltransferase</keyword>
<reference evidence="3" key="2">
    <citation type="submission" date="2019-10" db="EMBL/GenBank/DDBJ databases">
        <title>Conservation and host-specific expression of non-tandemly repeated heterogenous ribosome RNA gene in arbuscular mycorrhizal fungi.</title>
        <authorList>
            <person name="Maeda T."/>
            <person name="Kobayashi Y."/>
            <person name="Nakagawa T."/>
            <person name="Ezawa T."/>
            <person name="Yamaguchi K."/>
            <person name="Bino T."/>
            <person name="Nishimoto Y."/>
            <person name="Shigenobu S."/>
            <person name="Kawaguchi M."/>
        </authorList>
    </citation>
    <scope>NUCLEOTIDE SEQUENCE</scope>
    <source>
        <strain evidence="3">HR1</strain>
    </source>
</reference>
<evidence type="ECO:0000259" key="1">
    <source>
        <dbReference type="Pfam" id="PF13649"/>
    </source>
</evidence>
<evidence type="ECO:0000313" key="4">
    <source>
        <dbReference type="Proteomes" id="UP000247702"/>
    </source>
</evidence>
<dbReference type="PANTHER" id="PTHR43591">
    <property type="entry name" value="METHYLTRANSFERASE"/>
    <property type="match status" value="1"/>
</dbReference>
<dbReference type="AlphaFoldDB" id="A0A2Z6RVB4"/>
<organism evidence="2 4">
    <name type="scientific">Rhizophagus clarus</name>
    <dbReference type="NCBI Taxonomy" id="94130"/>
    <lineage>
        <taxon>Eukaryota</taxon>
        <taxon>Fungi</taxon>
        <taxon>Fungi incertae sedis</taxon>
        <taxon>Mucoromycota</taxon>
        <taxon>Glomeromycotina</taxon>
        <taxon>Glomeromycetes</taxon>
        <taxon>Glomerales</taxon>
        <taxon>Glomeraceae</taxon>
        <taxon>Rhizophagus</taxon>
    </lineage>
</organism>
<sequence>MSGDQKTKYSLPSTDMGPEFESKLSSVIHEVTKSVWGGNFVSPIEQDLTNKKNFKVLDVGCGRTYVWLLELSKKYPSAKFIGLDLFSLSPPKDFSQDNLQFVQGDIIKGLPFEDGSIDFVHMRCVLASFTERQWEEIVIKELVRICKPGGWIELSEIDADGKSLGPTSKRLLTACITKLESNGINGLITEDIPEFFESTNQVEVYAEEKYSPIGSWGDDSGRLALEFFLTIYNGSGDLMDYIGVNKEEYENMINQFIEEVDRYRSYFIPLKFFCQKFTS</sequence>
<dbReference type="InterPro" id="IPR029063">
    <property type="entry name" value="SAM-dependent_MTases_sf"/>
</dbReference>
<dbReference type="Pfam" id="PF13649">
    <property type="entry name" value="Methyltransf_25"/>
    <property type="match status" value="1"/>
</dbReference>
<reference evidence="2 4" key="1">
    <citation type="submission" date="2017-11" db="EMBL/GenBank/DDBJ databases">
        <title>The genome of Rhizophagus clarus HR1 reveals common genetic basis of auxotrophy among arbuscular mycorrhizal fungi.</title>
        <authorList>
            <person name="Kobayashi Y."/>
        </authorList>
    </citation>
    <scope>NUCLEOTIDE SEQUENCE [LARGE SCALE GENOMIC DNA]</scope>
    <source>
        <strain evidence="2 4">HR1</strain>
    </source>
</reference>
<dbReference type="OrthoDB" id="2013972at2759"/>
<evidence type="ECO:0000313" key="2">
    <source>
        <dbReference type="EMBL" id="GBB95918.1"/>
    </source>
</evidence>
<proteinExistence type="predicted"/>
<dbReference type="PANTHER" id="PTHR43591:SF24">
    <property type="entry name" value="2-METHOXY-6-POLYPRENYL-1,4-BENZOQUINOL METHYLASE, MITOCHONDRIAL"/>
    <property type="match status" value="1"/>
</dbReference>
<dbReference type="EMBL" id="BLAL01000165">
    <property type="protein sequence ID" value="GES87405.1"/>
    <property type="molecule type" value="Genomic_DNA"/>
</dbReference>
<dbReference type="Proteomes" id="UP000615446">
    <property type="component" value="Unassembled WGS sequence"/>
</dbReference>
<gene>
    <name evidence="3" type="ORF">RCL2_001439900</name>
    <name evidence="2" type="ORF">RclHR1_26430002</name>
</gene>
<dbReference type="EMBL" id="BEXD01001828">
    <property type="protein sequence ID" value="GBB95918.1"/>
    <property type="molecule type" value="Genomic_DNA"/>
</dbReference>
<dbReference type="CDD" id="cd02440">
    <property type="entry name" value="AdoMet_MTases"/>
    <property type="match status" value="1"/>
</dbReference>
<comment type="caution">
    <text evidence="2">The sequence shown here is derived from an EMBL/GenBank/DDBJ whole genome shotgun (WGS) entry which is preliminary data.</text>
</comment>
<accession>A0A2Z6RVB4</accession>
<dbReference type="GO" id="GO:0008168">
    <property type="term" value="F:methyltransferase activity"/>
    <property type="evidence" value="ECO:0007669"/>
    <property type="project" value="UniProtKB-KW"/>
</dbReference>
<dbReference type="Gene3D" id="3.40.50.150">
    <property type="entry name" value="Vaccinia Virus protein VP39"/>
    <property type="match status" value="1"/>
</dbReference>
<dbReference type="SUPFAM" id="SSF53335">
    <property type="entry name" value="S-adenosyl-L-methionine-dependent methyltransferases"/>
    <property type="match status" value="1"/>
</dbReference>
<dbReference type="GO" id="GO:0032259">
    <property type="term" value="P:methylation"/>
    <property type="evidence" value="ECO:0007669"/>
    <property type="project" value="UniProtKB-KW"/>
</dbReference>
<keyword evidence="3" id="KW-0808">Transferase</keyword>
<keyword evidence="4" id="KW-1185">Reference proteome</keyword>
<evidence type="ECO:0000313" key="3">
    <source>
        <dbReference type="EMBL" id="GES87405.1"/>
    </source>
</evidence>
<protein>
    <submittedName>
        <fullName evidence="3">S-adenosyl-L-methionine-dependent methyltransferase</fullName>
    </submittedName>
</protein>
<feature type="domain" description="Methyltransferase" evidence="1">
    <location>
        <begin position="56"/>
        <end position="150"/>
    </location>
</feature>
<dbReference type="Proteomes" id="UP000247702">
    <property type="component" value="Unassembled WGS sequence"/>
</dbReference>
<dbReference type="InterPro" id="IPR041698">
    <property type="entry name" value="Methyltransf_25"/>
</dbReference>